<dbReference type="CDD" id="cd06689">
    <property type="entry name" value="PDZ1_MUPP1-like"/>
    <property type="match status" value="1"/>
</dbReference>
<keyword evidence="4" id="KW-0472">Membrane</keyword>
<evidence type="ECO:0000256" key="3">
    <source>
        <dbReference type="ARBA" id="ARBA00022737"/>
    </source>
</evidence>
<comment type="subcellular location">
    <subcellularLocation>
        <location evidence="1">Membrane</location>
    </subcellularLocation>
</comment>
<evidence type="ECO:0000256" key="5">
    <source>
        <dbReference type="SAM" id="MobiDB-lite"/>
    </source>
</evidence>
<name>A0A8J2WHC9_9CRUS</name>
<sequence>MPVTSDAKRALALLERVQQKVTNNDAGNSVASQVQTDLDLLTSLLQNPVLRNILKLEDSLEELNQHLVHHPSLLPSDFDIDKTGTLVVNQNILQTHRTSFKTKGGKSSPALSNTSSSKQSTLSTVSPETHKRDVAKTGAAFQQSVLQAAAKREIIAIQLNKPEGQSLGFSVVGLRSDHKGDLGIFVQEIQPSGIAGRDGRLAEGDQILAIDGQVLEAAISHQAAIGILQRARGVVDLVVARGVNPEVPHIPLISLQQQQQQQQPSSIVEFAQQQQQQQLLHQEKKKQLSSPGSSTRSRSSQSSQQSAGAASSSSRSASPQSPQQQQHQQQQHHHQRRRRHHHHHHDYYRLFLCCPLHRPLLRQPLNTEWAQVEVVDLINDGSGLGFGIIGGRSTGVVVKTIVPGGVSDRDGRLQSGDHILQIGEVSLRGMGSEQVAAVLRQSGTQVRLVVARPIEPTSPDYQGMSSSAPIVPTKVLGDPEELERHLAMHQNGGFQVVDPFVGNANDLDNNAALLGSIGAFDDRFIFTPPTLELQQSDVTSSVPRGESVIQLSGSHMSASTTEETTEMETTHLVISQTPDLTAEINLDYLPEVENFEVQLKKDTQGLGITIAGYVCEREELSGIFVKSINPGSVADLSGRIQINDQIVEVDGQSLRGFNNHQAVEVLRSTGQVVCLTLARYLRGPKYDQLQQAMAESTIASVTPAVPSYRPPSPPPPSPPPTIPRSPPPAVPVVFHELKPDVPSVFLNGQEEKPSHRHERVDSLDASPRLPQVPEPESDQLMDLDRFDPLASPSNALDYSSLSPEELEKLIDHVYSAQLSSQCEAAIIAKWRSMVEEDVDIVVAQLSKFQPSGGLGISLEGTVDVEEGREVRPHHYIRSILPEGPVGSNGILHSGDELLEVNGRKLLGLSHVEVVSILKDLPQSVRMVCARRQTHLLPTQLPSRPIDATQDRAAFASRNILGGSLQSLIPPGDRLVKAKSDGSLASTSVSPAADSPLSKSHRSRSLEPLSGLATWSSEPQVIELVKGERGLGFSILDYQDPMNPSETIIVIRSLVPGGVAQQDGRLIPGDRLLFVNDINLENASLDEAVQVLKGAPRGLVQIGVAKPHPVSLNESASNAGAGGPGASEMQAS</sequence>
<evidence type="ECO:0000256" key="4">
    <source>
        <dbReference type="ARBA" id="ARBA00023136"/>
    </source>
</evidence>
<dbReference type="CDD" id="cd06669">
    <property type="entry name" value="PDZ5_MUPP1-like"/>
    <property type="match status" value="1"/>
</dbReference>
<evidence type="ECO:0000256" key="2">
    <source>
        <dbReference type="ARBA" id="ARBA00022553"/>
    </source>
</evidence>
<feature type="compositionally biased region" description="Basic and acidic residues" evidence="5">
    <location>
        <begin position="749"/>
        <end position="762"/>
    </location>
</feature>
<feature type="domain" description="L27" evidence="7">
    <location>
        <begin position="3"/>
        <end position="68"/>
    </location>
</feature>
<feature type="domain" description="PDZ" evidence="6">
    <location>
        <begin position="842"/>
        <end position="932"/>
    </location>
</feature>
<feature type="compositionally biased region" description="Basic residues" evidence="5">
    <location>
        <begin position="330"/>
        <end position="343"/>
    </location>
</feature>
<dbReference type="OrthoDB" id="6022242at2759"/>
<dbReference type="PROSITE" id="PS50106">
    <property type="entry name" value="PDZ"/>
    <property type="match status" value="5"/>
</dbReference>
<keyword evidence="9" id="KW-1185">Reference proteome</keyword>
<feature type="domain" description="PDZ" evidence="6">
    <location>
        <begin position="596"/>
        <end position="681"/>
    </location>
</feature>
<evidence type="ECO:0000256" key="1">
    <source>
        <dbReference type="ARBA" id="ARBA00004370"/>
    </source>
</evidence>
<evidence type="ECO:0000259" key="6">
    <source>
        <dbReference type="PROSITE" id="PS50106"/>
    </source>
</evidence>
<protein>
    <recommendedName>
        <fullName evidence="10">Patj</fullName>
    </recommendedName>
</protein>
<feature type="domain" description="PDZ" evidence="6">
    <location>
        <begin position="374"/>
        <end position="454"/>
    </location>
</feature>
<feature type="compositionally biased region" description="Pro residues" evidence="5">
    <location>
        <begin position="708"/>
        <end position="730"/>
    </location>
</feature>
<feature type="region of interest" description="Disordered" evidence="5">
    <location>
        <begin position="979"/>
        <end position="1002"/>
    </location>
</feature>
<dbReference type="Gene3D" id="2.30.42.10">
    <property type="match status" value="5"/>
</dbReference>
<dbReference type="InterPro" id="IPR051342">
    <property type="entry name" value="PDZ_scaffold"/>
</dbReference>
<dbReference type="PANTHER" id="PTHR19964:SF92">
    <property type="entry name" value="PATJ HOMOLOG"/>
    <property type="match status" value="1"/>
</dbReference>
<dbReference type="FunFam" id="2.30.42.10:FF:000070">
    <property type="entry name" value="Multiple PDZ domain protein"/>
    <property type="match status" value="1"/>
</dbReference>
<evidence type="ECO:0000313" key="9">
    <source>
        <dbReference type="Proteomes" id="UP000789390"/>
    </source>
</evidence>
<evidence type="ECO:0008006" key="10">
    <source>
        <dbReference type="Google" id="ProtNLM"/>
    </source>
</evidence>
<keyword evidence="3" id="KW-0677">Repeat</keyword>
<dbReference type="SUPFAM" id="SSF50156">
    <property type="entry name" value="PDZ domain-like"/>
    <property type="match status" value="5"/>
</dbReference>
<evidence type="ECO:0000259" key="7">
    <source>
        <dbReference type="PROSITE" id="PS51022"/>
    </source>
</evidence>
<proteinExistence type="predicted"/>
<dbReference type="InterPro" id="IPR036034">
    <property type="entry name" value="PDZ_sf"/>
</dbReference>
<feature type="compositionally biased region" description="Low complexity" evidence="5">
    <location>
        <begin position="288"/>
        <end position="329"/>
    </location>
</feature>
<feature type="domain" description="PDZ" evidence="6">
    <location>
        <begin position="1020"/>
        <end position="1095"/>
    </location>
</feature>
<dbReference type="GO" id="GO:0030054">
    <property type="term" value="C:cell junction"/>
    <property type="evidence" value="ECO:0007669"/>
    <property type="project" value="UniProtKB-ARBA"/>
</dbReference>
<comment type="caution">
    <text evidence="8">The sequence shown here is derived from an EMBL/GenBank/DDBJ whole genome shotgun (WGS) entry which is preliminary data.</text>
</comment>
<feature type="domain" description="PDZ" evidence="6">
    <location>
        <begin position="156"/>
        <end position="243"/>
    </location>
</feature>
<dbReference type="EMBL" id="CAKKLH010000021">
    <property type="protein sequence ID" value="CAH0099525.1"/>
    <property type="molecule type" value="Genomic_DNA"/>
</dbReference>
<dbReference type="SMART" id="SM00228">
    <property type="entry name" value="PDZ"/>
    <property type="match status" value="5"/>
</dbReference>
<dbReference type="FunFam" id="2.30.42.10:FF:000125">
    <property type="entry name" value="PATJ, crumbs cell polarity complex component"/>
    <property type="match status" value="1"/>
</dbReference>
<feature type="region of interest" description="Disordered" evidence="5">
    <location>
        <begin position="744"/>
        <end position="781"/>
    </location>
</feature>
<accession>A0A8J2WHC9</accession>
<organism evidence="8 9">
    <name type="scientific">Daphnia galeata</name>
    <dbReference type="NCBI Taxonomy" id="27404"/>
    <lineage>
        <taxon>Eukaryota</taxon>
        <taxon>Metazoa</taxon>
        <taxon>Ecdysozoa</taxon>
        <taxon>Arthropoda</taxon>
        <taxon>Crustacea</taxon>
        <taxon>Branchiopoda</taxon>
        <taxon>Diplostraca</taxon>
        <taxon>Cladocera</taxon>
        <taxon>Anomopoda</taxon>
        <taxon>Daphniidae</taxon>
        <taxon>Daphnia</taxon>
    </lineage>
</organism>
<dbReference type="GO" id="GO:0016020">
    <property type="term" value="C:membrane"/>
    <property type="evidence" value="ECO:0007669"/>
    <property type="project" value="UniProtKB-SubCell"/>
</dbReference>
<gene>
    <name evidence="8" type="ORF">DGAL_LOCUS1665</name>
</gene>
<dbReference type="PROSITE" id="PS51022">
    <property type="entry name" value="L27"/>
    <property type="match status" value="1"/>
</dbReference>
<feature type="region of interest" description="Disordered" evidence="5">
    <location>
        <begin position="98"/>
        <end position="133"/>
    </location>
</feature>
<dbReference type="CDD" id="cd06668">
    <property type="entry name" value="PDZ4_MUPP1-like"/>
    <property type="match status" value="1"/>
</dbReference>
<dbReference type="CDD" id="cd06791">
    <property type="entry name" value="PDZ3_MUPP1-like"/>
    <property type="match status" value="1"/>
</dbReference>
<feature type="region of interest" description="Disordered" evidence="5">
    <location>
        <begin position="1110"/>
        <end position="1131"/>
    </location>
</feature>
<dbReference type="Gene3D" id="1.10.287.650">
    <property type="entry name" value="L27 domain"/>
    <property type="match status" value="1"/>
</dbReference>
<feature type="region of interest" description="Disordered" evidence="5">
    <location>
        <begin position="703"/>
        <end position="730"/>
    </location>
</feature>
<dbReference type="AlphaFoldDB" id="A0A8J2WHC9"/>
<feature type="compositionally biased region" description="Low complexity" evidence="5">
    <location>
        <begin position="112"/>
        <end position="126"/>
    </location>
</feature>
<keyword evidence="2" id="KW-0597">Phosphoprotein</keyword>
<dbReference type="InterPro" id="IPR001478">
    <property type="entry name" value="PDZ"/>
</dbReference>
<dbReference type="Proteomes" id="UP000789390">
    <property type="component" value="Unassembled WGS sequence"/>
</dbReference>
<dbReference type="CDD" id="cd06667">
    <property type="entry name" value="PDZ2_MUPP1-like"/>
    <property type="match status" value="1"/>
</dbReference>
<feature type="region of interest" description="Disordered" evidence="5">
    <location>
        <begin position="266"/>
        <end position="343"/>
    </location>
</feature>
<dbReference type="Pfam" id="PF00595">
    <property type="entry name" value="PDZ"/>
    <property type="match status" value="5"/>
</dbReference>
<evidence type="ECO:0000313" key="8">
    <source>
        <dbReference type="EMBL" id="CAH0099525.1"/>
    </source>
</evidence>
<reference evidence="8" key="1">
    <citation type="submission" date="2021-11" db="EMBL/GenBank/DDBJ databases">
        <authorList>
            <person name="Schell T."/>
        </authorList>
    </citation>
    <scope>NUCLEOTIDE SEQUENCE</scope>
    <source>
        <strain evidence="8">M5</strain>
    </source>
</reference>
<dbReference type="InterPro" id="IPR004172">
    <property type="entry name" value="L27_dom"/>
</dbReference>
<dbReference type="PANTHER" id="PTHR19964">
    <property type="entry name" value="MULTIPLE PDZ DOMAIN PROTEIN"/>
    <property type="match status" value="1"/>
</dbReference>